<reference evidence="3 4" key="1">
    <citation type="submission" date="2024-02" db="EMBL/GenBank/DDBJ databases">
        <title>Chromosome-scale genome assembly of the rough periwinkle Littorina saxatilis.</title>
        <authorList>
            <person name="De Jode A."/>
            <person name="Faria R."/>
            <person name="Formenti G."/>
            <person name="Sims Y."/>
            <person name="Smith T.P."/>
            <person name="Tracey A."/>
            <person name="Wood J.M.D."/>
            <person name="Zagrodzka Z.B."/>
            <person name="Johannesson K."/>
            <person name="Butlin R.K."/>
            <person name="Leder E.H."/>
        </authorList>
    </citation>
    <scope>NUCLEOTIDE SEQUENCE [LARGE SCALE GENOMIC DNA]</scope>
    <source>
        <strain evidence="3">Snail1</strain>
        <tissue evidence="3">Muscle</tissue>
    </source>
</reference>
<evidence type="ECO:0000313" key="4">
    <source>
        <dbReference type="Proteomes" id="UP001374579"/>
    </source>
</evidence>
<keyword evidence="2" id="KW-0472">Membrane</keyword>
<evidence type="ECO:0000256" key="1">
    <source>
        <dbReference type="SAM" id="MobiDB-lite"/>
    </source>
</evidence>
<keyword evidence="2" id="KW-0812">Transmembrane</keyword>
<name>A0AAN9G467_9CAEN</name>
<organism evidence="3 4">
    <name type="scientific">Littorina saxatilis</name>
    <dbReference type="NCBI Taxonomy" id="31220"/>
    <lineage>
        <taxon>Eukaryota</taxon>
        <taxon>Metazoa</taxon>
        <taxon>Spiralia</taxon>
        <taxon>Lophotrochozoa</taxon>
        <taxon>Mollusca</taxon>
        <taxon>Gastropoda</taxon>
        <taxon>Caenogastropoda</taxon>
        <taxon>Littorinimorpha</taxon>
        <taxon>Littorinoidea</taxon>
        <taxon>Littorinidae</taxon>
        <taxon>Littorina</taxon>
    </lineage>
</organism>
<evidence type="ECO:0000256" key="2">
    <source>
        <dbReference type="SAM" id="Phobius"/>
    </source>
</evidence>
<evidence type="ECO:0000313" key="3">
    <source>
        <dbReference type="EMBL" id="KAK7093305.1"/>
    </source>
</evidence>
<sequence length="208" mass="22831">MPTVKPDDPSSITPLLIGSIIGGVLSFLVVVILIVLVVVVYRRLQPPDSSRRETQDDEHDYSSLTPAGRYAAPDHSGVELGGLDLDLTNPSLDDQKERPVSDYDVIGDENPEIAKYLAESSLAKEQPDYISLREGKEDYITPCSPPESNEDKKDSDNLMPHSPRPNSDGQEKEDQGDYITPCSPPESSEDKNDSDYLTPCSVKENLGN</sequence>
<dbReference type="Proteomes" id="UP001374579">
    <property type="component" value="Unassembled WGS sequence"/>
</dbReference>
<accession>A0AAN9G467</accession>
<gene>
    <name evidence="3" type="ORF">V1264_007083</name>
</gene>
<keyword evidence="4" id="KW-1185">Reference proteome</keyword>
<protein>
    <submittedName>
        <fullName evidence="3">Uncharacterized protein</fullName>
    </submittedName>
</protein>
<dbReference type="EMBL" id="JBAMIC010000019">
    <property type="protein sequence ID" value="KAK7093305.1"/>
    <property type="molecule type" value="Genomic_DNA"/>
</dbReference>
<dbReference type="AlphaFoldDB" id="A0AAN9G467"/>
<feature type="transmembrane region" description="Helical" evidence="2">
    <location>
        <begin position="12"/>
        <end position="41"/>
    </location>
</feature>
<feature type="region of interest" description="Disordered" evidence="1">
    <location>
        <begin position="47"/>
        <end position="107"/>
    </location>
</feature>
<feature type="region of interest" description="Disordered" evidence="1">
    <location>
        <begin position="133"/>
        <end position="208"/>
    </location>
</feature>
<comment type="caution">
    <text evidence="3">The sequence shown here is derived from an EMBL/GenBank/DDBJ whole genome shotgun (WGS) entry which is preliminary data.</text>
</comment>
<proteinExistence type="predicted"/>
<keyword evidence="2" id="KW-1133">Transmembrane helix</keyword>